<comment type="caution">
    <text evidence="2">The sequence shown here is derived from an EMBL/GenBank/DDBJ whole genome shotgun (WGS) entry which is preliminary data.</text>
</comment>
<keyword evidence="1" id="KW-0812">Transmembrane</keyword>
<keyword evidence="1" id="KW-1133">Transmembrane helix</keyword>
<gene>
    <name evidence="2" type="ORF">DCW38_04355</name>
</gene>
<proteinExistence type="predicted"/>
<name>A0A350HA28_UNCW3</name>
<keyword evidence="1" id="KW-0472">Membrane</keyword>
<reference evidence="2 3" key="1">
    <citation type="journal article" date="2018" name="Nat. Biotechnol.">
        <title>A standardized bacterial taxonomy based on genome phylogeny substantially revises the tree of life.</title>
        <authorList>
            <person name="Parks D.H."/>
            <person name="Chuvochina M."/>
            <person name="Waite D.W."/>
            <person name="Rinke C."/>
            <person name="Skarshewski A."/>
            <person name="Chaumeil P.A."/>
            <person name="Hugenholtz P."/>
        </authorList>
    </citation>
    <scope>NUCLEOTIDE SEQUENCE [LARGE SCALE GENOMIC DNA]</scope>
    <source>
        <strain evidence="2">UBA9956</strain>
    </source>
</reference>
<sequence length="68" mass="7329">PSAPFISSDKGDEYARGFKDSYASKVKQKRATSACVGGSIMTLLQILFAIPVYLIWGASIIALFNSLN</sequence>
<organism evidence="2 3">
    <name type="scientific">candidate division WOR-3 bacterium</name>
    <dbReference type="NCBI Taxonomy" id="2052148"/>
    <lineage>
        <taxon>Bacteria</taxon>
        <taxon>Bacteria division WOR-3</taxon>
    </lineage>
</organism>
<protein>
    <submittedName>
        <fullName evidence="2">Uncharacterized protein</fullName>
    </submittedName>
</protein>
<dbReference type="Proteomes" id="UP000264062">
    <property type="component" value="Unassembled WGS sequence"/>
</dbReference>
<dbReference type="AlphaFoldDB" id="A0A350HA28"/>
<evidence type="ECO:0000313" key="3">
    <source>
        <dbReference type="Proteomes" id="UP000264062"/>
    </source>
</evidence>
<accession>A0A350HA28</accession>
<evidence type="ECO:0000256" key="1">
    <source>
        <dbReference type="SAM" id="Phobius"/>
    </source>
</evidence>
<evidence type="ECO:0000313" key="2">
    <source>
        <dbReference type="EMBL" id="HAV92394.1"/>
    </source>
</evidence>
<feature type="transmembrane region" description="Helical" evidence="1">
    <location>
        <begin position="34"/>
        <end position="64"/>
    </location>
</feature>
<feature type="non-terminal residue" evidence="2">
    <location>
        <position position="1"/>
    </location>
</feature>
<dbReference type="EMBL" id="DMZY01000128">
    <property type="protein sequence ID" value="HAV92394.1"/>
    <property type="molecule type" value="Genomic_DNA"/>
</dbReference>